<dbReference type="GO" id="GO:0007165">
    <property type="term" value="P:signal transduction"/>
    <property type="evidence" value="ECO:0007669"/>
    <property type="project" value="TreeGrafter"/>
</dbReference>
<dbReference type="CDD" id="cd06782">
    <property type="entry name" value="cpPDZ_CPP-like"/>
    <property type="match status" value="1"/>
</dbReference>
<proteinExistence type="inferred from homology"/>
<sequence length="457" mass="48687">MDRTAFWKDVKMMRKLSLLFAGGALVGGASAMVMVQGAPASTAFAAGKDSDVYKELALFGDIFERVRAQYVTPPDDKKLTESAINGMLTSLDPPHSSYLNPEAAQDMRAQTKGEFGGLGIEVTMDNDLVKVIAPIDDTPPASKAGVLAGDLITKIDGQEVRGLSLNDAVDKMRGEVGSQIELTIQREGADKPITLKIARAVIKVKAVRYRVENDVGYLRVISFTEQTSDDLKKAIKDIQDKIPGDKLKGFVLDLRLNPGGLLDQAVAVSDAFLDKGEVVSTRGRDPQDVTRFDARKGDLTDGKPVIVLINGGSASASEIVAGALQDHRRATVLGTQSFGKGSVQTIIPLGENGSLRLTTALYYTPSGKSIQGKGITPDIKVDQPLPPELKGEDVVRGESELKGHIKGNAEDDNGSGSSAYVPADPKDDIQLNEAIKLLRGEVANAAFPPDPKKGVLN</sequence>
<dbReference type="FunFam" id="2.30.42.10:FF:000063">
    <property type="entry name" value="Peptidase, S41 family"/>
    <property type="match status" value="1"/>
</dbReference>
<dbReference type="MEROPS" id="S41.004"/>
<evidence type="ECO:0000256" key="1">
    <source>
        <dbReference type="ARBA" id="ARBA00009179"/>
    </source>
</evidence>
<dbReference type="CDD" id="cd07560">
    <property type="entry name" value="Peptidase_S41_CPP"/>
    <property type="match status" value="1"/>
</dbReference>
<dbReference type="GO" id="GO:0008236">
    <property type="term" value="F:serine-type peptidase activity"/>
    <property type="evidence" value="ECO:0007669"/>
    <property type="project" value="UniProtKB-KW"/>
</dbReference>
<evidence type="ECO:0000256" key="2">
    <source>
        <dbReference type="ARBA" id="ARBA00022670"/>
    </source>
</evidence>
<dbReference type="GO" id="GO:0030288">
    <property type="term" value="C:outer membrane-bounded periplasmic space"/>
    <property type="evidence" value="ECO:0007669"/>
    <property type="project" value="TreeGrafter"/>
</dbReference>
<dbReference type="Pfam" id="PF22694">
    <property type="entry name" value="CtpB_N-like"/>
    <property type="match status" value="1"/>
</dbReference>
<dbReference type="PATRIC" id="fig|1337887.3.peg.1556"/>
<organism evidence="8 9">
    <name type="scientific">Brucella intermedia 229E</name>
    <dbReference type="NCBI Taxonomy" id="1337887"/>
    <lineage>
        <taxon>Bacteria</taxon>
        <taxon>Pseudomonadati</taxon>
        <taxon>Pseudomonadota</taxon>
        <taxon>Alphaproteobacteria</taxon>
        <taxon>Hyphomicrobiales</taxon>
        <taxon>Brucellaceae</taxon>
        <taxon>Brucella/Ochrobactrum group</taxon>
        <taxon>Brucella</taxon>
    </lineage>
</organism>
<protein>
    <submittedName>
        <fullName evidence="8">Peptidase S41</fullName>
    </submittedName>
</protein>
<dbReference type="Pfam" id="PF03572">
    <property type="entry name" value="Peptidase_S41"/>
    <property type="match status" value="1"/>
</dbReference>
<dbReference type="Pfam" id="PF17820">
    <property type="entry name" value="PDZ_6"/>
    <property type="match status" value="1"/>
</dbReference>
<dbReference type="SUPFAM" id="SSF52096">
    <property type="entry name" value="ClpP/crotonase"/>
    <property type="match status" value="1"/>
</dbReference>
<evidence type="ECO:0000256" key="4">
    <source>
        <dbReference type="ARBA" id="ARBA00022825"/>
    </source>
</evidence>
<dbReference type="PANTHER" id="PTHR32060">
    <property type="entry name" value="TAIL-SPECIFIC PROTEASE"/>
    <property type="match status" value="1"/>
</dbReference>
<evidence type="ECO:0000313" key="8">
    <source>
        <dbReference type="EMBL" id="ERM02564.1"/>
    </source>
</evidence>
<evidence type="ECO:0000256" key="5">
    <source>
        <dbReference type="RuleBase" id="RU004404"/>
    </source>
</evidence>
<evidence type="ECO:0000259" key="7">
    <source>
        <dbReference type="PROSITE" id="PS50106"/>
    </source>
</evidence>
<feature type="domain" description="PDZ" evidence="7">
    <location>
        <begin position="104"/>
        <end position="173"/>
    </location>
</feature>
<dbReference type="PROSITE" id="PS50106">
    <property type="entry name" value="PDZ"/>
    <property type="match status" value="1"/>
</dbReference>
<evidence type="ECO:0000313" key="9">
    <source>
        <dbReference type="Proteomes" id="UP000016842"/>
    </source>
</evidence>
<keyword evidence="4 5" id="KW-0720">Serine protease</keyword>
<feature type="compositionally biased region" description="Basic and acidic residues" evidence="6">
    <location>
        <begin position="389"/>
        <end position="409"/>
    </location>
</feature>
<dbReference type="NCBIfam" id="TIGR00225">
    <property type="entry name" value="prc"/>
    <property type="match status" value="1"/>
</dbReference>
<dbReference type="SUPFAM" id="SSF50156">
    <property type="entry name" value="PDZ domain-like"/>
    <property type="match status" value="1"/>
</dbReference>
<dbReference type="InterPro" id="IPR036034">
    <property type="entry name" value="PDZ_sf"/>
</dbReference>
<dbReference type="FunFam" id="3.90.226.10:FF:000029">
    <property type="entry name" value="Peptidase, S41 family"/>
    <property type="match status" value="1"/>
</dbReference>
<dbReference type="AlphaFoldDB" id="U4VE32"/>
<dbReference type="PANTHER" id="PTHR32060:SF30">
    <property type="entry name" value="CARBOXY-TERMINAL PROCESSING PROTEASE CTPA"/>
    <property type="match status" value="1"/>
</dbReference>
<dbReference type="Gene3D" id="2.30.42.10">
    <property type="match status" value="1"/>
</dbReference>
<gene>
    <name evidence="8" type="ORF">Q644_15875</name>
</gene>
<accession>U4VE32</accession>
<reference evidence="8 9" key="1">
    <citation type="journal article" date="2014" name="FEMS Microbiol. Lett.">
        <title>Genome sequencing analysis reveals virulence-related gene content of Ochrobactrum intermedium strain 229E, a urease-positive strain isolated from the human gastric niche.</title>
        <authorList>
            <person name="Kulkarni G.J."/>
            <person name="Shetty S."/>
            <person name="Dharne M.S."/>
            <person name="Shouche Y.S."/>
        </authorList>
    </citation>
    <scope>NUCLEOTIDE SEQUENCE [LARGE SCALE GENOMIC DNA]</scope>
    <source>
        <strain evidence="8 9">229E</strain>
    </source>
</reference>
<dbReference type="InterPro" id="IPR055210">
    <property type="entry name" value="CtpA/B_N"/>
</dbReference>
<dbReference type="Proteomes" id="UP000016842">
    <property type="component" value="Unassembled WGS sequence"/>
</dbReference>
<name>U4VE32_9HYPH</name>
<keyword evidence="3 5" id="KW-0378">Hydrolase</keyword>
<dbReference type="InterPro" id="IPR041489">
    <property type="entry name" value="PDZ_6"/>
</dbReference>
<feature type="region of interest" description="Disordered" evidence="6">
    <location>
        <begin position="374"/>
        <end position="426"/>
    </location>
</feature>
<dbReference type="GO" id="GO:0004175">
    <property type="term" value="F:endopeptidase activity"/>
    <property type="evidence" value="ECO:0007669"/>
    <property type="project" value="TreeGrafter"/>
</dbReference>
<dbReference type="InterPro" id="IPR029045">
    <property type="entry name" value="ClpP/crotonase-like_dom_sf"/>
</dbReference>
<dbReference type="SMART" id="SM00245">
    <property type="entry name" value="TSPc"/>
    <property type="match status" value="1"/>
</dbReference>
<comment type="similarity">
    <text evidence="1 5">Belongs to the peptidase S41A family.</text>
</comment>
<keyword evidence="2 5" id="KW-0645">Protease</keyword>
<dbReference type="InterPro" id="IPR004447">
    <property type="entry name" value="Peptidase_S41A"/>
</dbReference>
<evidence type="ECO:0000256" key="6">
    <source>
        <dbReference type="SAM" id="MobiDB-lite"/>
    </source>
</evidence>
<dbReference type="InterPro" id="IPR001478">
    <property type="entry name" value="PDZ"/>
</dbReference>
<dbReference type="InterPro" id="IPR005151">
    <property type="entry name" value="Tail-specific_protease"/>
</dbReference>
<dbReference type="Gene3D" id="3.30.750.44">
    <property type="match status" value="1"/>
</dbReference>
<comment type="caution">
    <text evidence="8">The sequence shown here is derived from an EMBL/GenBank/DDBJ whole genome shotgun (WGS) entry which is preliminary data.</text>
</comment>
<evidence type="ECO:0000256" key="3">
    <source>
        <dbReference type="ARBA" id="ARBA00022801"/>
    </source>
</evidence>
<dbReference type="Gene3D" id="3.90.226.10">
    <property type="entry name" value="2-enoyl-CoA Hydratase, Chain A, domain 1"/>
    <property type="match status" value="1"/>
</dbReference>
<dbReference type="SMART" id="SM00228">
    <property type="entry name" value="PDZ"/>
    <property type="match status" value="1"/>
</dbReference>
<dbReference type="GO" id="GO:0006508">
    <property type="term" value="P:proteolysis"/>
    <property type="evidence" value="ECO:0007669"/>
    <property type="project" value="UniProtKB-KW"/>
</dbReference>
<dbReference type="EMBL" id="ASXJ01000077">
    <property type="protein sequence ID" value="ERM02564.1"/>
    <property type="molecule type" value="Genomic_DNA"/>
</dbReference>